<gene>
    <name evidence="1" type="ORF">GJJ64_08770</name>
</gene>
<protein>
    <submittedName>
        <fullName evidence="1">Uncharacterized protein</fullName>
    </submittedName>
</protein>
<accession>A0A7K0FQE9</accession>
<evidence type="ECO:0000313" key="2">
    <source>
        <dbReference type="Proteomes" id="UP000462931"/>
    </source>
</evidence>
<dbReference type="RefSeq" id="WP_154287428.1">
    <property type="nucleotide sequence ID" value="NZ_WKJI01000002.1"/>
</dbReference>
<sequence length="311" mass="34868">MLENGYFETGRSLYCSQPLDSDLVDYDSWCNQTIYSGYVSWSLIHIDEYYDCVIYEDPPPSPDPLDCANVPGGSAYFIQGCGCVGGTTGLLPCVTYDPCAQVALHEQDMEFRAIVNELKNKTNLTHETGYAESRLGTFNSLISGNSTSNSDNLKINIDTETIGFTHNHLDDYELVSTVNNGIVEIRKPIKMFSPADVNALMLLIQANISSGDYSKYYVNMVSSNGNYTIMFTGSHFDIKTGFDTPEWRNKYVEFYKKEDGNDEKKFLRFVNEEMNLNGVKLFKAKSNGIIEEKSLILNSNGKITVFTNPCP</sequence>
<reference evidence="1 2" key="1">
    <citation type="submission" date="2019-11" db="EMBL/GenBank/DDBJ databases">
        <authorList>
            <person name="Cheng Q."/>
            <person name="Yang Z."/>
        </authorList>
    </citation>
    <scope>NUCLEOTIDE SEQUENCE [LARGE SCALE GENOMIC DNA]</scope>
    <source>
        <strain evidence="1 2">HX-22-1</strain>
    </source>
</reference>
<dbReference type="AlphaFoldDB" id="A0A7K0FQE9"/>
<dbReference type="Proteomes" id="UP000462931">
    <property type="component" value="Unassembled WGS sequence"/>
</dbReference>
<proteinExistence type="predicted"/>
<organism evidence="1 2">
    <name type="scientific">Pedobacter puniceum</name>
    <dbReference type="NCBI Taxonomy" id="2666136"/>
    <lineage>
        <taxon>Bacteria</taxon>
        <taxon>Pseudomonadati</taxon>
        <taxon>Bacteroidota</taxon>
        <taxon>Sphingobacteriia</taxon>
        <taxon>Sphingobacteriales</taxon>
        <taxon>Sphingobacteriaceae</taxon>
        <taxon>Pedobacter</taxon>
    </lineage>
</organism>
<name>A0A7K0FQE9_9SPHI</name>
<keyword evidence="2" id="KW-1185">Reference proteome</keyword>
<comment type="caution">
    <text evidence="1">The sequence shown here is derived from an EMBL/GenBank/DDBJ whole genome shotgun (WGS) entry which is preliminary data.</text>
</comment>
<evidence type="ECO:0000313" key="1">
    <source>
        <dbReference type="EMBL" id="MRX47277.1"/>
    </source>
</evidence>
<dbReference type="EMBL" id="WKJI01000002">
    <property type="protein sequence ID" value="MRX47277.1"/>
    <property type="molecule type" value="Genomic_DNA"/>
</dbReference>